<keyword evidence="3" id="KW-1185">Reference proteome</keyword>
<dbReference type="Proteomes" id="UP001595851">
    <property type="component" value="Unassembled WGS sequence"/>
</dbReference>
<comment type="caution">
    <text evidence="2">The sequence shown here is derived from an EMBL/GenBank/DDBJ whole genome shotgun (WGS) entry which is preliminary data.</text>
</comment>
<name>A0ABV8GF40_9ACTN</name>
<accession>A0ABV8GF40</accession>
<dbReference type="SUPFAM" id="SSF55729">
    <property type="entry name" value="Acyl-CoA N-acyltransferases (Nat)"/>
    <property type="match status" value="1"/>
</dbReference>
<dbReference type="InterPro" id="IPR038740">
    <property type="entry name" value="BioF2-like_GNAT_dom"/>
</dbReference>
<dbReference type="Pfam" id="PF13480">
    <property type="entry name" value="Acetyltransf_6"/>
    <property type="match status" value="1"/>
</dbReference>
<dbReference type="EMBL" id="JBHSBI010000022">
    <property type="protein sequence ID" value="MFC4012526.1"/>
    <property type="molecule type" value="Genomic_DNA"/>
</dbReference>
<gene>
    <name evidence="2" type="ORF">ACFOY2_35190</name>
</gene>
<sequence length="379" mass="42454">MDFTYYFQKAAHQRRMERAGPVDVVKPGELTGEATSAWRLMQRAQPHLDNPFLSPEFTIAAGDVRRDVRVAVLQDDRGFAAFFPFERRKGGIGSGVASWVSLCQGVVHRPDVGIDARVLLEGAGLHVWNFGCLAAQQPWLASCAQSRMETAVLNLADGFPAYLTALRERSPKFLRSTLYKERKLGRDLGTVSFDLDTADEAQFRLLRRWKSQQYLAKGRADRFSRAWVVELVERLHAMNTPDFAGHLSMLYADGRPVAGHFGIRTATTLAGWFPAYDPDAARYSPGLIQHLRMAEAAASAGIRAIDLSVKADSEYKDALSNDSGTVAEGVVRRPTATAVVHRWSTQPVHRLRRLVLDTPALYRRADQVMRWRGRWRSTS</sequence>
<reference evidence="3" key="1">
    <citation type="journal article" date="2019" name="Int. J. Syst. Evol. Microbiol.">
        <title>The Global Catalogue of Microorganisms (GCM) 10K type strain sequencing project: providing services to taxonomists for standard genome sequencing and annotation.</title>
        <authorList>
            <consortium name="The Broad Institute Genomics Platform"/>
            <consortium name="The Broad Institute Genome Sequencing Center for Infectious Disease"/>
            <person name="Wu L."/>
            <person name="Ma J."/>
        </authorList>
    </citation>
    <scope>NUCLEOTIDE SEQUENCE [LARGE SCALE GENOMIC DNA]</scope>
    <source>
        <strain evidence="3">TBRC 1276</strain>
    </source>
</reference>
<protein>
    <submittedName>
        <fullName evidence="2">GNAT family N-acetyltransferase</fullName>
    </submittedName>
</protein>
<feature type="domain" description="BioF2-like acetyltransferase" evidence="1">
    <location>
        <begin position="174"/>
        <end position="316"/>
    </location>
</feature>
<evidence type="ECO:0000259" key="1">
    <source>
        <dbReference type="Pfam" id="PF13480"/>
    </source>
</evidence>
<dbReference type="RefSeq" id="WP_379532430.1">
    <property type="nucleotide sequence ID" value="NZ_JBHSBI010000022.1"/>
</dbReference>
<dbReference type="InterPro" id="IPR016181">
    <property type="entry name" value="Acyl_CoA_acyltransferase"/>
</dbReference>
<organism evidence="2 3">
    <name type="scientific">Nonomuraea purpurea</name>
    <dbReference type="NCBI Taxonomy" id="1849276"/>
    <lineage>
        <taxon>Bacteria</taxon>
        <taxon>Bacillati</taxon>
        <taxon>Actinomycetota</taxon>
        <taxon>Actinomycetes</taxon>
        <taxon>Streptosporangiales</taxon>
        <taxon>Streptosporangiaceae</taxon>
        <taxon>Nonomuraea</taxon>
    </lineage>
</organism>
<proteinExistence type="predicted"/>
<evidence type="ECO:0000313" key="2">
    <source>
        <dbReference type="EMBL" id="MFC4012526.1"/>
    </source>
</evidence>
<evidence type="ECO:0000313" key="3">
    <source>
        <dbReference type="Proteomes" id="UP001595851"/>
    </source>
</evidence>
<dbReference type="Gene3D" id="3.40.630.30">
    <property type="match status" value="1"/>
</dbReference>